<evidence type="ECO:0000313" key="2">
    <source>
        <dbReference type="EMBL" id="CAL4785502.1"/>
    </source>
</evidence>
<comment type="caution">
    <text evidence="1">The sequence shown here is derived from an EMBL/GenBank/DDBJ whole genome shotgun (WGS) entry which is preliminary data.</text>
</comment>
<dbReference type="AlphaFoldDB" id="A0A9P1CV00"/>
<dbReference type="EMBL" id="CAMXCT020002445">
    <property type="protein sequence ID" value="CAL1151565.1"/>
    <property type="molecule type" value="Genomic_DNA"/>
</dbReference>
<name>A0A9P1CV00_9DINO</name>
<dbReference type="EMBL" id="CAMXCT010002445">
    <property type="protein sequence ID" value="CAI3998190.1"/>
    <property type="molecule type" value="Genomic_DNA"/>
</dbReference>
<evidence type="ECO:0000313" key="3">
    <source>
        <dbReference type="Proteomes" id="UP001152797"/>
    </source>
</evidence>
<accession>A0A9P1CV00</accession>
<protein>
    <submittedName>
        <fullName evidence="1">Uncharacterized protein</fullName>
    </submittedName>
</protein>
<keyword evidence="3" id="KW-1185">Reference proteome</keyword>
<evidence type="ECO:0000313" key="1">
    <source>
        <dbReference type="EMBL" id="CAI3998190.1"/>
    </source>
</evidence>
<sequence length="195" mass="22083">MWLLSGFKLMRGYYVGSVLGVPRLGIPCIKMQARGAPDCTEGTINHYSMALLPAFPEEDLEELDLQKDTGFVRGISDGTTDEGLPPLEDLEDFEEDEEYEEPERGLAIRPSRMGLKNVPGMEDVVVKTLPNPKLSLKERMCLKHLEKQEVSKFPARTWAVTPESREALKPPSVEDQHEQRSVEFHPMVTCHLFRS</sequence>
<proteinExistence type="predicted"/>
<organism evidence="1">
    <name type="scientific">Cladocopium goreaui</name>
    <dbReference type="NCBI Taxonomy" id="2562237"/>
    <lineage>
        <taxon>Eukaryota</taxon>
        <taxon>Sar</taxon>
        <taxon>Alveolata</taxon>
        <taxon>Dinophyceae</taxon>
        <taxon>Suessiales</taxon>
        <taxon>Symbiodiniaceae</taxon>
        <taxon>Cladocopium</taxon>
    </lineage>
</organism>
<dbReference type="EMBL" id="CAMXCT030002445">
    <property type="protein sequence ID" value="CAL4785502.1"/>
    <property type="molecule type" value="Genomic_DNA"/>
</dbReference>
<reference evidence="2 3" key="2">
    <citation type="submission" date="2024-05" db="EMBL/GenBank/DDBJ databases">
        <authorList>
            <person name="Chen Y."/>
            <person name="Shah S."/>
            <person name="Dougan E. K."/>
            <person name="Thang M."/>
            <person name="Chan C."/>
        </authorList>
    </citation>
    <scope>NUCLEOTIDE SEQUENCE [LARGE SCALE GENOMIC DNA]</scope>
</reference>
<gene>
    <name evidence="1" type="ORF">C1SCF055_LOCUS24509</name>
</gene>
<dbReference type="Proteomes" id="UP001152797">
    <property type="component" value="Unassembled WGS sequence"/>
</dbReference>
<reference evidence="1" key="1">
    <citation type="submission" date="2022-10" db="EMBL/GenBank/DDBJ databases">
        <authorList>
            <person name="Chen Y."/>
            <person name="Dougan E. K."/>
            <person name="Chan C."/>
            <person name="Rhodes N."/>
            <person name="Thang M."/>
        </authorList>
    </citation>
    <scope>NUCLEOTIDE SEQUENCE</scope>
</reference>